<protein>
    <submittedName>
        <fullName evidence="7">Aspartate aminotransferase</fullName>
    </submittedName>
</protein>
<evidence type="ECO:0000313" key="7">
    <source>
        <dbReference type="EMBL" id="SDR48804.1"/>
    </source>
</evidence>
<dbReference type="InterPro" id="IPR015421">
    <property type="entry name" value="PyrdxlP-dep_Trfase_major"/>
</dbReference>
<gene>
    <name evidence="7" type="ORF">SAMN05443245_6279</name>
</gene>
<evidence type="ECO:0000256" key="1">
    <source>
        <dbReference type="ARBA" id="ARBA00001933"/>
    </source>
</evidence>
<dbReference type="PRINTS" id="PR00753">
    <property type="entry name" value="ACCSYNTHASE"/>
</dbReference>
<keyword evidence="5" id="KW-0663">Pyridoxal phosphate</keyword>
<dbReference type="RefSeq" id="WP_074771501.1">
    <property type="nucleotide sequence ID" value="NZ_FNKP01000003.1"/>
</dbReference>
<name>A0A1H1JFU8_9BURK</name>
<dbReference type="AlphaFoldDB" id="A0A1H1JFU8"/>
<dbReference type="FunFam" id="3.40.640.10:FF:000033">
    <property type="entry name" value="Aspartate aminotransferase"/>
    <property type="match status" value="1"/>
</dbReference>
<dbReference type="GO" id="GO:0030170">
    <property type="term" value="F:pyridoxal phosphate binding"/>
    <property type="evidence" value="ECO:0007669"/>
    <property type="project" value="InterPro"/>
</dbReference>
<evidence type="ECO:0000256" key="4">
    <source>
        <dbReference type="ARBA" id="ARBA00022679"/>
    </source>
</evidence>
<dbReference type="PANTHER" id="PTHR46383">
    <property type="entry name" value="ASPARTATE AMINOTRANSFERASE"/>
    <property type="match status" value="1"/>
</dbReference>
<dbReference type="EMBL" id="FNKP01000003">
    <property type="protein sequence ID" value="SDR48804.1"/>
    <property type="molecule type" value="Genomic_DNA"/>
</dbReference>
<reference evidence="8" key="1">
    <citation type="submission" date="2016-10" db="EMBL/GenBank/DDBJ databases">
        <authorList>
            <person name="Varghese N."/>
            <person name="Submissions S."/>
        </authorList>
    </citation>
    <scope>NUCLEOTIDE SEQUENCE [LARGE SCALE GENOMIC DNA]</scope>
    <source>
        <strain evidence="8">GAS106B</strain>
    </source>
</reference>
<dbReference type="GO" id="GO:0006520">
    <property type="term" value="P:amino acid metabolic process"/>
    <property type="evidence" value="ECO:0007669"/>
    <property type="project" value="InterPro"/>
</dbReference>
<evidence type="ECO:0000256" key="5">
    <source>
        <dbReference type="ARBA" id="ARBA00022898"/>
    </source>
</evidence>
<dbReference type="InterPro" id="IPR050596">
    <property type="entry name" value="AspAT/PAT-like"/>
</dbReference>
<proteinExistence type="inferred from homology"/>
<dbReference type="CDD" id="cd00609">
    <property type="entry name" value="AAT_like"/>
    <property type="match status" value="1"/>
</dbReference>
<accession>A0A1H1JFU8</accession>
<comment type="similarity">
    <text evidence="2">Belongs to the class-I pyridoxal-phosphate-dependent aminotransferase family.</text>
</comment>
<dbReference type="Gene3D" id="3.90.1150.10">
    <property type="entry name" value="Aspartate Aminotransferase, domain 1"/>
    <property type="match status" value="1"/>
</dbReference>
<dbReference type="Proteomes" id="UP000183487">
    <property type="component" value="Unassembled WGS sequence"/>
</dbReference>
<dbReference type="InterPro" id="IPR004839">
    <property type="entry name" value="Aminotransferase_I/II_large"/>
</dbReference>
<keyword evidence="8" id="KW-1185">Reference proteome</keyword>
<dbReference type="Pfam" id="PF00155">
    <property type="entry name" value="Aminotran_1_2"/>
    <property type="match status" value="1"/>
</dbReference>
<sequence length="388" mass="42124">MKLAKRITETSKKSYGMYEKARNLPGDNADLIHLELGCPHADTPLPIKQATVDALMRGEVHYSDMRGLPALREALAGKLREFNRLDVTADDILVTNGLTHASFAAFFALIDQGDEVILLAPYYPQHIGKIELAGGKPVIVDLDRANNFSIDTAAIEAAITPRTKAIVIVNPANPTGRVYSRDELQALANLAIRHDLVVLSDEVYEEIVYDDAKHISIGSIPGMKERTISMFAFTKSFAMDGWRVGFMTAPADVMPGLLKITANDVTHVNTFIQAGALAAVTGERAVLAQLVNDDKAKRDVVVDALNTMRNVTCARPEGTIYAFANISATGLSAQECADRILVEARVVVEAGSFYGSAGEGHLRVCFGSESKERIVEAMARMKAFFDAL</sequence>
<dbReference type="SUPFAM" id="SSF53383">
    <property type="entry name" value="PLP-dependent transferases"/>
    <property type="match status" value="1"/>
</dbReference>
<dbReference type="PANTHER" id="PTHR46383:SF1">
    <property type="entry name" value="ASPARTATE AMINOTRANSFERASE"/>
    <property type="match status" value="1"/>
</dbReference>
<evidence type="ECO:0000259" key="6">
    <source>
        <dbReference type="Pfam" id="PF00155"/>
    </source>
</evidence>
<feature type="domain" description="Aminotransferase class I/classII large" evidence="6">
    <location>
        <begin position="32"/>
        <end position="374"/>
    </location>
</feature>
<comment type="cofactor">
    <cofactor evidence="1">
        <name>pyridoxal 5'-phosphate</name>
        <dbReference type="ChEBI" id="CHEBI:597326"/>
    </cofactor>
</comment>
<dbReference type="InterPro" id="IPR015424">
    <property type="entry name" value="PyrdxlP-dep_Trfase"/>
</dbReference>
<evidence type="ECO:0000256" key="2">
    <source>
        <dbReference type="ARBA" id="ARBA00007441"/>
    </source>
</evidence>
<dbReference type="Gene3D" id="3.40.640.10">
    <property type="entry name" value="Type I PLP-dependent aspartate aminotransferase-like (Major domain)"/>
    <property type="match status" value="1"/>
</dbReference>
<evidence type="ECO:0000256" key="3">
    <source>
        <dbReference type="ARBA" id="ARBA00022576"/>
    </source>
</evidence>
<keyword evidence="4 7" id="KW-0808">Transferase</keyword>
<dbReference type="InterPro" id="IPR015422">
    <property type="entry name" value="PyrdxlP-dep_Trfase_small"/>
</dbReference>
<evidence type="ECO:0000313" key="8">
    <source>
        <dbReference type="Proteomes" id="UP000183487"/>
    </source>
</evidence>
<organism evidence="7 8">
    <name type="scientific">Paraburkholderia fungorum</name>
    <dbReference type="NCBI Taxonomy" id="134537"/>
    <lineage>
        <taxon>Bacteria</taxon>
        <taxon>Pseudomonadati</taxon>
        <taxon>Pseudomonadota</taxon>
        <taxon>Betaproteobacteria</taxon>
        <taxon>Burkholderiales</taxon>
        <taxon>Burkholderiaceae</taxon>
        <taxon>Paraburkholderia</taxon>
    </lineage>
</organism>
<dbReference type="GO" id="GO:0008483">
    <property type="term" value="F:transaminase activity"/>
    <property type="evidence" value="ECO:0007669"/>
    <property type="project" value="UniProtKB-KW"/>
</dbReference>
<keyword evidence="3 7" id="KW-0032">Aminotransferase</keyword>